<proteinExistence type="predicted"/>
<dbReference type="AlphaFoldDB" id="A0A931BZZ6"/>
<dbReference type="SUPFAM" id="SSF55846">
    <property type="entry name" value="N-acetylmuramoyl-L-alanine amidase-like"/>
    <property type="match status" value="1"/>
</dbReference>
<comment type="caution">
    <text evidence="6">The sequence shown here is derived from an EMBL/GenBank/DDBJ whole genome shotgun (WGS) entry which is preliminary data.</text>
</comment>
<dbReference type="InterPro" id="IPR002502">
    <property type="entry name" value="Amidase_domain"/>
</dbReference>
<dbReference type="InterPro" id="IPR036505">
    <property type="entry name" value="Amidase/PGRP_sf"/>
</dbReference>
<dbReference type="Pfam" id="PF01510">
    <property type="entry name" value="Amidase_2"/>
    <property type="match status" value="1"/>
</dbReference>
<keyword evidence="4" id="KW-0961">Cell wall biogenesis/degradation</keyword>
<dbReference type="GO" id="GO:0071555">
    <property type="term" value="P:cell wall organization"/>
    <property type="evidence" value="ECO:0007669"/>
    <property type="project" value="UniProtKB-KW"/>
</dbReference>
<dbReference type="CDD" id="cd06583">
    <property type="entry name" value="PGRP"/>
    <property type="match status" value="1"/>
</dbReference>
<dbReference type="PANTHER" id="PTHR30417:SF1">
    <property type="entry name" value="N-ACETYLMURAMOYL-L-ALANINE AMIDASE AMID"/>
    <property type="match status" value="1"/>
</dbReference>
<gene>
    <name evidence="6" type="ORF">I4J89_04545</name>
</gene>
<evidence type="ECO:0000313" key="7">
    <source>
        <dbReference type="Proteomes" id="UP000598146"/>
    </source>
</evidence>
<dbReference type="EMBL" id="JADQTO010000002">
    <property type="protein sequence ID" value="MBG0560735.1"/>
    <property type="molecule type" value="Genomic_DNA"/>
</dbReference>
<evidence type="ECO:0000256" key="1">
    <source>
        <dbReference type="ARBA" id="ARBA00001561"/>
    </source>
</evidence>
<accession>A0A931BZZ6</accession>
<dbReference type="SMART" id="SM00644">
    <property type="entry name" value="Ami_2"/>
    <property type="match status" value="1"/>
</dbReference>
<evidence type="ECO:0000256" key="3">
    <source>
        <dbReference type="ARBA" id="ARBA00022801"/>
    </source>
</evidence>
<dbReference type="GO" id="GO:0009254">
    <property type="term" value="P:peptidoglycan turnover"/>
    <property type="evidence" value="ECO:0007669"/>
    <property type="project" value="TreeGrafter"/>
</dbReference>
<dbReference type="Gene3D" id="3.40.80.10">
    <property type="entry name" value="Peptidoglycan recognition protein-like"/>
    <property type="match status" value="1"/>
</dbReference>
<reference evidence="6" key="1">
    <citation type="submission" date="2020-11" db="EMBL/GenBank/DDBJ databases">
        <title>Isolation and identification of active actinomycetes.</title>
        <authorList>
            <person name="Sun X."/>
        </authorList>
    </citation>
    <scope>NUCLEOTIDE SEQUENCE</scope>
    <source>
        <strain evidence="6">NEAU-A11</strain>
    </source>
</reference>
<evidence type="ECO:0000313" key="6">
    <source>
        <dbReference type="EMBL" id="MBG0560735.1"/>
    </source>
</evidence>
<dbReference type="GO" id="GO:0009253">
    <property type="term" value="P:peptidoglycan catabolic process"/>
    <property type="evidence" value="ECO:0007669"/>
    <property type="project" value="InterPro"/>
</dbReference>
<name>A0A931BZZ6_9ACTN</name>
<dbReference type="EC" id="3.5.1.28" evidence="2"/>
<feature type="domain" description="N-acetylmuramoyl-L-alanine amidase" evidence="5">
    <location>
        <begin position="23"/>
        <end position="161"/>
    </location>
</feature>
<protein>
    <recommendedName>
        <fullName evidence="2">N-acetylmuramoyl-L-alanine amidase</fullName>
        <ecNumber evidence="2">3.5.1.28</ecNumber>
    </recommendedName>
</protein>
<keyword evidence="3" id="KW-0378">Hydrolase</keyword>
<dbReference type="RefSeq" id="WP_196412537.1">
    <property type="nucleotide sequence ID" value="NZ_JADQTO010000002.1"/>
</dbReference>
<dbReference type="Proteomes" id="UP000598146">
    <property type="component" value="Unassembled WGS sequence"/>
</dbReference>
<sequence length="285" mass="30742">MRITWLADVLRAAGLTVVEHSGWKTHERPGSWEPRYLVAHATAAPRSQSDDTQVRVVRDGRSDLRGPIAQACIDRRGRWHVLSAGRCNTTLTGTAGPYDGLGNTYAIGIEACNDNRNEIWPDVQYDAYVRGVAAICKRLGWPASRVVGHREHTPRHKTDPTFSMTKFRADVTKALAGNYQEDDMAISQADFNERFLGALKNPTIAAQLRAIPWQYVGGGIPAGKSTLGVLSGIYAAAIKAAGHDVDEQAIAAAVLAGLPAEEIAASIPAELAEQVAQRLADRLAA</sequence>
<organism evidence="6 7">
    <name type="scientific">Actinoplanes aureus</name>
    <dbReference type="NCBI Taxonomy" id="2792083"/>
    <lineage>
        <taxon>Bacteria</taxon>
        <taxon>Bacillati</taxon>
        <taxon>Actinomycetota</taxon>
        <taxon>Actinomycetes</taxon>
        <taxon>Micromonosporales</taxon>
        <taxon>Micromonosporaceae</taxon>
        <taxon>Actinoplanes</taxon>
    </lineage>
</organism>
<evidence type="ECO:0000256" key="2">
    <source>
        <dbReference type="ARBA" id="ARBA00011901"/>
    </source>
</evidence>
<keyword evidence="7" id="KW-1185">Reference proteome</keyword>
<evidence type="ECO:0000256" key="4">
    <source>
        <dbReference type="ARBA" id="ARBA00023316"/>
    </source>
</evidence>
<comment type="catalytic activity">
    <reaction evidence="1">
        <text>Hydrolyzes the link between N-acetylmuramoyl residues and L-amino acid residues in certain cell-wall glycopeptides.</text>
        <dbReference type="EC" id="3.5.1.28"/>
    </reaction>
</comment>
<dbReference type="InterPro" id="IPR051206">
    <property type="entry name" value="NAMLAA_amidase_2"/>
</dbReference>
<dbReference type="PANTHER" id="PTHR30417">
    <property type="entry name" value="N-ACETYLMURAMOYL-L-ALANINE AMIDASE AMID"/>
    <property type="match status" value="1"/>
</dbReference>
<evidence type="ECO:0000259" key="5">
    <source>
        <dbReference type="SMART" id="SM00644"/>
    </source>
</evidence>
<dbReference type="GO" id="GO:0008745">
    <property type="term" value="F:N-acetylmuramoyl-L-alanine amidase activity"/>
    <property type="evidence" value="ECO:0007669"/>
    <property type="project" value="UniProtKB-EC"/>
</dbReference>